<organism evidence="4 5">
    <name type="scientific">Ranitomeya imitator</name>
    <name type="common">mimic poison frog</name>
    <dbReference type="NCBI Taxonomy" id="111125"/>
    <lineage>
        <taxon>Eukaryota</taxon>
        <taxon>Metazoa</taxon>
        <taxon>Chordata</taxon>
        <taxon>Craniata</taxon>
        <taxon>Vertebrata</taxon>
        <taxon>Euteleostomi</taxon>
        <taxon>Amphibia</taxon>
        <taxon>Batrachia</taxon>
        <taxon>Anura</taxon>
        <taxon>Neobatrachia</taxon>
        <taxon>Hyloidea</taxon>
        <taxon>Dendrobatidae</taxon>
        <taxon>Dendrobatinae</taxon>
        <taxon>Ranitomeya</taxon>
    </lineage>
</organism>
<accession>A0ABN9KXL2</accession>
<name>A0ABN9KXL2_9NEOB</name>
<dbReference type="EMBL" id="CAUEEQ010002891">
    <property type="protein sequence ID" value="CAJ0923922.1"/>
    <property type="molecule type" value="Genomic_DNA"/>
</dbReference>
<dbReference type="PANTHER" id="PTHR21228">
    <property type="entry name" value="FAST LEU-RICH DOMAIN-CONTAINING"/>
    <property type="match status" value="1"/>
</dbReference>
<reference evidence="4" key="1">
    <citation type="submission" date="2023-07" db="EMBL/GenBank/DDBJ databases">
        <authorList>
            <person name="Stuckert A."/>
        </authorList>
    </citation>
    <scope>NUCLEOTIDE SEQUENCE</scope>
</reference>
<keyword evidence="5" id="KW-1185">Reference proteome</keyword>
<dbReference type="SMART" id="SM00952">
    <property type="entry name" value="RAP"/>
    <property type="match status" value="1"/>
</dbReference>
<dbReference type="Pfam" id="PF08373">
    <property type="entry name" value="RAP"/>
    <property type="match status" value="1"/>
</dbReference>
<dbReference type="InterPro" id="IPR013584">
    <property type="entry name" value="RAP"/>
</dbReference>
<evidence type="ECO:0000256" key="1">
    <source>
        <dbReference type="ARBA" id="ARBA00004173"/>
    </source>
</evidence>
<evidence type="ECO:0000313" key="5">
    <source>
        <dbReference type="Proteomes" id="UP001176940"/>
    </source>
</evidence>
<sequence>MSSDPIRDRLEEKLPTFIDEMNLSRLLLVLRAMVEMDSKNNALIHKIFLLLQKYLDICKPLQLYYITEALAHLSYQNTKLMKELQGHLQRNLMASFVPSEVATMAKALALLNFHQVDEAVLSRIGDIIQQCNLPSLEKIAVLLLQLCRTPRGFGNHHKTYKELLNHLNSCAVERLQHADSIDLLLEEILQLKTRQWMTEELTEGLLDICQRLLHTVTWRNVTKLSIFLCQMNNARAPVFHTIAAVTMEDIAKIHPSSILIVLRPFSFLNYEPPQGGEFFNVCLQHVLEHKDLLSPSCLMQICYNFAMVKQFPKELINTIFNITFLRQLDVQLKSFPPAQGMNLRSYLMELNRAVCIEHPEYRVPWFHEPYCQHMKKKEMTSMGQLLQDLLEEILGGERYTKVSVTTPYSYSIDFEFMLDKDKKPIPYQEPDNAVTMSELGSQSPEGARRFAVELLGLKAFCSNTHLKGQFAMKKRHLEILGYHVIQIPSYEWKPLTGNGRDLQTQYLRKKIYADI</sequence>
<dbReference type="PANTHER" id="PTHR21228:SF29">
    <property type="entry name" value="FAST KINASE DOMAIN-CONTAINING PROTEIN 1, MITOCHONDRIAL"/>
    <property type="match status" value="1"/>
</dbReference>
<gene>
    <name evidence="4" type="ORF">RIMI_LOCUS2120060</name>
</gene>
<dbReference type="Pfam" id="PF08368">
    <property type="entry name" value="FAST_2"/>
    <property type="match status" value="1"/>
</dbReference>
<dbReference type="PROSITE" id="PS51286">
    <property type="entry name" value="RAP"/>
    <property type="match status" value="1"/>
</dbReference>
<dbReference type="InterPro" id="IPR050870">
    <property type="entry name" value="FAST_kinase"/>
</dbReference>
<evidence type="ECO:0000313" key="4">
    <source>
        <dbReference type="EMBL" id="CAJ0923922.1"/>
    </source>
</evidence>
<evidence type="ECO:0000256" key="2">
    <source>
        <dbReference type="ARBA" id="ARBA00023128"/>
    </source>
</evidence>
<proteinExistence type="predicted"/>
<dbReference type="Proteomes" id="UP001176940">
    <property type="component" value="Unassembled WGS sequence"/>
</dbReference>
<comment type="subcellular location">
    <subcellularLocation>
        <location evidence="1">Mitochondrion</location>
    </subcellularLocation>
</comment>
<protein>
    <recommendedName>
        <fullName evidence="3">RAP domain-containing protein</fullName>
    </recommendedName>
</protein>
<dbReference type="InterPro" id="IPR010622">
    <property type="entry name" value="FAST_Leu-rich"/>
</dbReference>
<dbReference type="InterPro" id="IPR013579">
    <property type="entry name" value="FAST_2"/>
</dbReference>
<evidence type="ECO:0000259" key="3">
    <source>
        <dbReference type="PROSITE" id="PS51286"/>
    </source>
</evidence>
<comment type="caution">
    <text evidence="4">The sequence shown here is derived from an EMBL/GenBank/DDBJ whole genome shotgun (WGS) entry which is preliminary data.</text>
</comment>
<feature type="domain" description="RAP" evidence="3">
    <location>
        <begin position="450"/>
        <end position="509"/>
    </location>
</feature>
<keyword evidence="2" id="KW-0496">Mitochondrion</keyword>
<dbReference type="Pfam" id="PF06743">
    <property type="entry name" value="FAST_1"/>
    <property type="match status" value="1"/>
</dbReference>